<proteinExistence type="inferred from homology"/>
<accession>A0A162LDG4</accession>
<dbReference type="SUPFAM" id="SSF50475">
    <property type="entry name" value="FMN-binding split barrel"/>
    <property type="match status" value="1"/>
</dbReference>
<evidence type="ECO:0000259" key="3">
    <source>
        <dbReference type="SMART" id="SM00903"/>
    </source>
</evidence>
<dbReference type="EMBL" id="LPZR01000088">
    <property type="protein sequence ID" value="KYO54447.1"/>
    <property type="molecule type" value="Genomic_DNA"/>
</dbReference>
<keyword evidence="2" id="KW-0560">Oxidoreductase</keyword>
<dbReference type="OrthoDB" id="9792858at2"/>
<dbReference type="Gene3D" id="2.30.110.10">
    <property type="entry name" value="Electron Transport, Fmn-binding Protein, Chain A"/>
    <property type="match status" value="1"/>
</dbReference>
<dbReference type="GeneID" id="97242523"/>
<dbReference type="GO" id="GO:0042602">
    <property type="term" value="F:riboflavin reductase (NADPH) activity"/>
    <property type="evidence" value="ECO:0007669"/>
    <property type="project" value="TreeGrafter"/>
</dbReference>
<sequence length="171" mass="18018">MTDTLRWALQGSPADGDSRAYRSALGRFATGVTVVTCRDAAGRPAGLTVNSFTSVSLNPALVLWCLERTSPSLNAFTTSGHFAINVLDADQQPLSDLFADPEADRFAGLAVEDGLGGAPLLPGCLARFECALHALHDGGDHVILVGAVRRYAERPGNPLLYFSGEYGRLGG</sequence>
<reference evidence="4 5" key="1">
    <citation type="submission" date="2015-12" db="EMBL/GenBank/DDBJ databases">
        <title>Genome sequence of Tistrella mobilis MCCC 1A02139.</title>
        <authorList>
            <person name="Lu L."/>
            <person name="Lai Q."/>
            <person name="Shao Z."/>
            <person name="Qian P."/>
        </authorList>
    </citation>
    <scope>NUCLEOTIDE SEQUENCE [LARGE SCALE GENOMIC DNA]</scope>
    <source>
        <strain evidence="4 5">MCCC 1A02139</strain>
    </source>
</reference>
<evidence type="ECO:0000313" key="4">
    <source>
        <dbReference type="EMBL" id="KYO54447.1"/>
    </source>
</evidence>
<dbReference type="InterPro" id="IPR002563">
    <property type="entry name" value="Flavin_Rdtase-like_dom"/>
</dbReference>
<dbReference type="PANTHER" id="PTHR30466:SF11">
    <property type="entry name" value="FLAVIN-DEPENDENT MONOOXYGENASE, REDUCTASE SUBUNIT HSAB"/>
    <property type="match status" value="1"/>
</dbReference>
<protein>
    <submittedName>
        <fullName evidence="4">Nitrilotriacetate monooxygenase</fullName>
    </submittedName>
</protein>
<dbReference type="GO" id="GO:0010181">
    <property type="term" value="F:FMN binding"/>
    <property type="evidence" value="ECO:0007669"/>
    <property type="project" value="InterPro"/>
</dbReference>
<comment type="caution">
    <text evidence="4">The sequence shown here is derived from an EMBL/GenBank/DDBJ whole genome shotgun (WGS) entry which is preliminary data.</text>
</comment>
<dbReference type="Pfam" id="PF01613">
    <property type="entry name" value="Flavin_Reduct"/>
    <property type="match status" value="1"/>
</dbReference>
<dbReference type="PANTHER" id="PTHR30466">
    <property type="entry name" value="FLAVIN REDUCTASE"/>
    <property type="match status" value="1"/>
</dbReference>
<dbReference type="RefSeq" id="WP_062763007.1">
    <property type="nucleotide sequence ID" value="NZ_CP121045.1"/>
</dbReference>
<organism evidence="4 5">
    <name type="scientific">Tistrella mobilis</name>
    <dbReference type="NCBI Taxonomy" id="171437"/>
    <lineage>
        <taxon>Bacteria</taxon>
        <taxon>Pseudomonadati</taxon>
        <taxon>Pseudomonadota</taxon>
        <taxon>Alphaproteobacteria</taxon>
        <taxon>Geminicoccales</taxon>
        <taxon>Geminicoccaceae</taxon>
        <taxon>Tistrella</taxon>
    </lineage>
</organism>
<dbReference type="SMART" id="SM00903">
    <property type="entry name" value="Flavin_Reduct"/>
    <property type="match status" value="1"/>
</dbReference>
<comment type="similarity">
    <text evidence="1">Belongs to the non-flavoprotein flavin reductase family.</text>
</comment>
<dbReference type="GO" id="GO:0004497">
    <property type="term" value="F:monooxygenase activity"/>
    <property type="evidence" value="ECO:0007669"/>
    <property type="project" value="UniProtKB-KW"/>
</dbReference>
<keyword evidence="4" id="KW-0503">Monooxygenase</keyword>
<dbReference type="AlphaFoldDB" id="A0A162LDG4"/>
<evidence type="ECO:0000313" key="5">
    <source>
        <dbReference type="Proteomes" id="UP000075787"/>
    </source>
</evidence>
<feature type="domain" description="Flavin reductase like" evidence="3">
    <location>
        <begin position="25"/>
        <end position="168"/>
    </location>
</feature>
<name>A0A162LDG4_9PROT</name>
<evidence type="ECO:0000256" key="1">
    <source>
        <dbReference type="ARBA" id="ARBA00008898"/>
    </source>
</evidence>
<dbReference type="Proteomes" id="UP000075787">
    <property type="component" value="Unassembled WGS sequence"/>
</dbReference>
<dbReference type="InterPro" id="IPR050268">
    <property type="entry name" value="NADH-dep_flavin_reductase"/>
</dbReference>
<evidence type="ECO:0000256" key="2">
    <source>
        <dbReference type="ARBA" id="ARBA00023002"/>
    </source>
</evidence>
<gene>
    <name evidence="4" type="ORF">AUP44_25155</name>
</gene>
<dbReference type="InterPro" id="IPR012349">
    <property type="entry name" value="Split_barrel_FMN-bd"/>
</dbReference>